<evidence type="ECO:0000256" key="1">
    <source>
        <dbReference type="SAM" id="Phobius"/>
    </source>
</evidence>
<comment type="caution">
    <text evidence="2">The sequence shown here is derived from an EMBL/GenBank/DDBJ whole genome shotgun (WGS) entry which is preliminary data.</text>
</comment>
<evidence type="ECO:0000313" key="2">
    <source>
        <dbReference type="EMBL" id="KON32340.1"/>
    </source>
</evidence>
<name>A0A0M0BVE0_9ARCH</name>
<dbReference type="EMBL" id="LFWV01000004">
    <property type="protein sequence ID" value="KON32340.1"/>
    <property type="molecule type" value="Genomic_DNA"/>
</dbReference>
<organism evidence="2 3">
    <name type="scientific">miscellaneous Crenarchaeota group-1 archaeon SG8-32-3</name>
    <dbReference type="NCBI Taxonomy" id="1685125"/>
    <lineage>
        <taxon>Archaea</taxon>
        <taxon>Candidatus Bathyarchaeota</taxon>
        <taxon>MCG-1</taxon>
    </lineage>
</organism>
<keyword evidence="1" id="KW-0812">Transmembrane</keyword>
<dbReference type="Proteomes" id="UP000054016">
    <property type="component" value="Unassembled WGS sequence"/>
</dbReference>
<proteinExistence type="predicted"/>
<gene>
    <name evidence="2" type="ORF">AC478_00545</name>
</gene>
<keyword evidence="1" id="KW-1133">Transmembrane helix</keyword>
<reference evidence="3" key="1">
    <citation type="submission" date="2015-06" db="EMBL/GenBank/DDBJ databases">
        <title>New insights into the roles of widespread benthic archaea in carbon and nitrogen cycling.</title>
        <authorList>
            <person name="Lazar C.S."/>
            <person name="Baker B.J."/>
            <person name="Seitz K.W."/>
            <person name="Hyde A.S."/>
            <person name="Dick G.J."/>
            <person name="Hinrichs K.-U."/>
            <person name="Teske A.P."/>
        </authorList>
    </citation>
    <scope>NUCLEOTIDE SEQUENCE [LARGE SCALE GENOMIC DNA]</scope>
</reference>
<dbReference type="AlphaFoldDB" id="A0A0M0BVE0"/>
<sequence length="210" mass="22909">MTQPKSNTKLIVVIAIVAVAVVVGALLVSAFISSPQSQGQDAWLFKGAYATYEGSASISAEDLGSILDMLMSIDFTIRQEIVDFNDTHALISTSFQMSSSFGEYGGDTEQNEESAWVPLSEMGLMTAFEDEDIDLTNSYESTVNIEGLGTRTCIVYEYEISDEGLALTVYVDKAIEWPLKMTMSMTNIELQDGGLELDINLVETNIPALQ</sequence>
<feature type="transmembrane region" description="Helical" evidence="1">
    <location>
        <begin position="12"/>
        <end position="32"/>
    </location>
</feature>
<evidence type="ECO:0000313" key="3">
    <source>
        <dbReference type="Proteomes" id="UP000054016"/>
    </source>
</evidence>
<protein>
    <submittedName>
        <fullName evidence="2">Uncharacterized protein</fullName>
    </submittedName>
</protein>
<accession>A0A0M0BVE0</accession>
<keyword evidence="1" id="KW-0472">Membrane</keyword>